<dbReference type="AlphaFoldDB" id="A0ABD1DXL5"/>
<sequence>MVDAAEHNSGKDRLVRNCCWSIESTCKWSIWRSLLCRTRFLQPAIDQAQRVSGARATNIWQICCCATSLNWKETCSST</sequence>
<dbReference type="EMBL" id="JBEHCU010000360">
    <property type="protein sequence ID" value="KAL1404484.1"/>
    <property type="molecule type" value="Genomic_DNA"/>
</dbReference>
<name>A0ABD1DXL5_CULPP</name>
<reference evidence="1 2" key="1">
    <citation type="submission" date="2024-05" db="EMBL/GenBank/DDBJ databases">
        <title>Culex pipiens pipiens assembly and annotation.</title>
        <authorList>
            <person name="Alout H."/>
            <person name="Durand T."/>
        </authorList>
    </citation>
    <scope>NUCLEOTIDE SEQUENCE [LARGE SCALE GENOMIC DNA]</scope>
    <source>
        <strain evidence="1">HA-2024</strain>
        <tissue evidence="1">Whole body</tissue>
    </source>
</reference>
<protein>
    <submittedName>
        <fullName evidence="1">Uncharacterized protein</fullName>
    </submittedName>
</protein>
<keyword evidence="2" id="KW-1185">Reference proteome</keyword>
<evidence type="ECO:0000313" key="2">
    <source>
        <dbReference type="Proteomes" id="UP001562425"/>
    </source>
</evidence>
<proteinExistence type="predicted"/>
<evidence type="ECO:0000313" key="1">
    <source>
        <dbReference type="EMBL" id="KAL1404484.1"/>
    </source>
</evidence>
<comment type="caution">
    <text evidence="1">The sequence shown here is derived from an EMBL/GenBank/DDBJ whole genome shotgun (WGS) entry which is preliminary data.</text>
</comment>
<dbReference type="Proteomes" id="UP001562425">
    <property type="component" value="Unassembled WGS sequence"/>
</dbReference>
<organism evidence="1 2">
    <name type="scientific">Culex pipiens pipiens</name>
    <name type="common">Northern house mosquito</name>
    <dbReference type="NCBI Taxonomy" id="38569"/>
    <lineage>
        <taxon>Eukaryota</taxon>
        <taxon>Metazoa</taxon>
        <taxon>Ecdysozoa</taxon>
        <taxon>Arthropoda</taxon>
        <taxon>Hexapoda</taxon>
        <taxon>Insecta</taxon>
        <taxon>Pterygota</taxon>
        <taxon>Neoptera</taxon>
        <taxon>Endopterygota</taxon>
        <taxon>Diptera</taxon>
        <taxon>Nematocera</taxon>
        <taxon>Culicoidea</taxon>
        <taxon>Culicidae</taxon>
        <taxon>Culicinae</taxon>
        <taxon>Culicini</taxon>
        <taxon>Culex</taxon>
        <taxon>Culex</taxon>
    </lineage>
</organism>
<gene>
    <name evidence="1" type="ORF">pipiens_005330</name>
</gene>
<accession>A0ABD1DXL5</accession>